<dbReference type="EMBL" id="JABAIL010000012">
    <property type="protein sequence ID" value="NLR94538.1"/>
    <property type="molecule type" value="Genomic_DNA"/>
</dbReference>
<dbReference type="GO" id="GO:0006508">
    <property type="term" value="P:proteolysis"/>
    <property type="evidence" value="ECO:0007669"/>
    <property type="project" value="InterPro"/>
</dbReference>
<dbReference type="Proteomes" id="UP000585050">
    <property type="component" value="Unassembled WGS sequence"/>
</dbReference>
<keyword evidence="3" id="KW-1185">Reference proteome</keyword>
<evidence type="ECO:0000313" key="2">
    <source>
        <dbReference type="EMBL" id="NLR94538.1"/>
    </source>
</evidence>
<dbReference type="InterPro" id="IPR007484">
    <property type="entry name" value="Peptidase_M28"/>
</dbReference>
<name>A0A7X8SQP9_9BACT</name>
<dbReference type="RefSeq" id="WP_168885242.1">
    <property type="nucleotide sequence ID" value="NZ_JABAIL010000012.1"/>
</dbReference>
<protein>
    <submittedName>
        <fullName evidence="2">M28 family peptidase</fullName>
    </submittedName>
</protein>
<dbReference type="PANTHER" id="PTHR12147">
    <property type="entry name" value="METALLOPEPTIDASE M28 FAMILY MEMBER"/>
    <property type="match status" value="1"/>
</dbReference>
<dbReference type="PANTHER" id="PTHR12147:SF26">
    <property type="entry name" value="PEPTIDASE M28 DOMAIN-CONTAINING PROTEIN"/>
    <property type="match status" value="1"/>
</dbReference>
<dbReference type="GO" id="GO:0008235">
    <property type="term" value="F:metalloexopeptidase activity"/>
    <property type="evidence" value="ECO:0007669"/>
    <property type="project" value="InterPro"/>
</dbReference>
<dbReference type="Gene3D" id="3.40.630.10">
    <property type="entry name" value="Zn peptidases"/>
    <property type="match status" value="1"/>
</dbReference>
<gene>
    <name evidence="2" type="ORF">HGP29_25265</name>
</gene>
<proteinExistence type="predicted"/>
<evidence type="ECO:0000313" key="3">
    <source>
        <dbReference type="Proteomes" id="UP000585050"/>
    </source>
</evidence>
<comment type="caution">
    <text evidence="2">The sequence shown here is derived from an EMBL/GenBank/DDBJ whole genome shotgun (WGS) entry which is preliminary data.</text>
</comment>
<accession>A0A7X8SQP9</accession>
<feature type="domain" description="Peptidase M28" evidence="1">
    <location>
        <begin position="65"/>
        <end position="269"/>
    </location>
</feature>
<reference evidence="2 3" key="1">
    <citation type="submission" date="2020-04" db="EMBL/GenBank/DDBJ databases">
        <title>Flammeovirga sp. SR4, a novel species isolated from seawater.</title>
        <authorList>
            <person name="Wang X."/>
        </authorList>
    </citation>
    <scope>NUCLEOTIDE SEQUENCE [LARGE SCALE GENOMIC DNA]</scope>
    <source>
        <strain evidence="2 3">SR4</strain>
    </source>
</reference>
<dbReference type="InterPro" id="IPR045175">
    <property type="entry name" value="M28_fam"/>
</dbReference>
<organism evidence="2 3">
    <name type="scientific">Flammeovirga agarivorans</name>
    <dbReference type="NCBI Taxonomy" id="2726742"/>
    <lineage>
        <taxon>Bacteria</taxon>
        <taxon>Pseudomonadati</taxon>
        <taxon>Bacteroidota</taxon>
        <taxon>Cytophagia</taxon>
        <taxon>Cytophagales</taxon>
        <taxon>Flammeovirgaceae</taxon>
        <taxon>Flammeovirga</taxon>
    </lineage>
</organism>
<dbReference type="Pfam" id="PF04389">
    <property type="entry name" value="Peptidase_M28"/>
    <property type="match status" value="1"/>
</dbReference>
<dbReference type="SUPFAM" id="SSF53187">
    <property type="entry name" value="Zn-dependent exopeptidases"/>
    <property type="match status" value="1"/>
</dbReference>
<evidence type="ECO:0000259" key="1">
    <source>
        <dbReference type="Pfam" id="PF04389"/>
    </source>
</evidence>
<dbReference type="AlphaFoldDB" id="A0A7X8SQP9"/>
<sequence>MTNTRILSSPEFEGRRTNTKGGFKARDYVANMFNEIGLKPLNQGSFIQPFNFHNRLFNITAKGYNVVGYVEGTEWQNPSEGCLLIGAHYDHLGTFGGNIYYGADDNASGVSALFEIARSFVENPPLYPVVFLSFDAEELSCTGSHYFVKSQLLPVESMFLFVNMDMISISDKKEIMVAGTHYNHEYRKLIQESASKVPMKVKFGHDRRRDDGQNNWVYSSDHGEFHKVGVPFVYFGVEEHEHYHRTTDTFDNIDIGFFVESSQMILNFMDKASNKKSFLRLHRKLNK</sequence>